<gene>
    <name evidence="2" type="ORF">EYF80_057792</name>
</gene>
<protein>
    <submittedName>
        <fullName evidence="2">Uncharacterized protein</fullName>
    </submittedName>
</protein>
<dbReference type="Proteomes" id="UP000314294">
    <property type="component" value="Unassembled WGS sequence"/>
</dbReference>
<keyword evidence="3" id="KW-1185">Reference proteome</keyword>
<feature type="region of interest" description="Disordered" evidence="1">
    <location>
        <begin position="1"/>
        <end position="24"/>
    </location>
</feature>
<dbReference type="EMBL" id="SRLO01002962">
    <property type="protein sequence ID" value="TNN32049.1"/>
    <property type="molecule type" value="Genomic_DNA"/>
</dbReference>
<feature type="compositionally biased region" description="Basic and acidic residues" evidence="1">
    <location>
        <begin position="1"/>
        <end position="15"/>
    </location>
</feature>
<comment type="caution">
    <text evidence="2">The sequence shown here is derived from an EMBL/GenBank/DDBJ whole genome shotgun (WGS) entry which is preliminary data.</text>
</comment>
<name>A0A4Z2ETB4_9TELE</name>
<evidence type="ECO:0000313" key="2">
    <source>
        <dbReference type="EMBL" id="TNN32049.1"/>
    </source>
</evidence>
<sequence length="124" mass="13045">MWKNPSKQEVENRGDQEEDEEEGGELVEWRAALRVRPAVGASAFPLTSCAGGLTGALCLREEVHGFPEGLRVLALEDEVQQLPAAPPPGVGVVRRGAGPPLLLLLLLPPPRGPPALQGEGGETA</sequence>
<accession>A0A4Z2ETB4</accession>
<reference evidence="2 3" key="1">
    <citation type="submission" date="2019-03" db="EMBL/GenBank/DDBJ databases">
        <title>First draft genome of Liparis tanakae, snailfish: a comprehensive survey of snailfish specific genes.</title>
        <authorList>
            <person name="Kim W."/>
            <person name="Song I."/>
            <person name="Jeong J.-H."/>
            <person name="Kim D."/>
            <person name="Kim S."/>
            <person name="Ryu S."/>
            <person name="Song J.Y."/>
            <person name="Lee S.K."/>
        </authorList>
    </citation>
    <scope>NUCLEOTIDE SEQUENCE [LARGE SCALE GENOMIC DNA]</scope>
    <source>
        <tissue evidence="2">Muscle</tissue>
    </source>
</reference>
<evidence type="ECO:0000256" key="1">
    <source>
        <dbReference type="SAM" id="MobiDB-lite"/>
    </source>
</evidence>
<proteinExistence type="predicted"/>
<dbReference type="AlphaFoldDB" id="A0A4Z2ETB4"/>
<evidence type="ECO:0000313" key="3">
    <source>
        <dbReference type="Proteomes" id="UP000314294"/>
    </source>
</evidence>
<organism evidence="2 3">
    <name type="scientific">Liparis tanakae</name>
    <name type="common">Tanaka's snailfish</name>
    <dbReference type="NCBI Taxonomy" id="230148"/>
    <lineage>
        <taxon>Eukaryota</taxon>
        <taxon>Metazoa</taxon>
        <taxon>Chordata</taxon>
        <taxon>Craniata</taxon>
        <taxon>Vertebrata</taxon>
        <taxon>Euteleostomi</taxon>
        <taxon>Actinopterygii</taxon>
        <taxon>Neopterygii</taxon>
        <taxon>Teleostei</taxon>
        <taxon>Neoteleostei</taxon>
        <taxon>Acanthomorphata</taxon>
        <taxon>Eupercaria</taxon>
        <taxon>Perciformes</taxon>
        <taxon>Cottioidei</taxon>
        <taxon>Cottales</taxon>
        <taxon>Liparidae</taxon>
        <taxon>Liparis</taxon>
    </lineage>
</organism>